<feature type="region of interest" description="Disordered" evidence="1">
    <location>
        <begin position="349"/>
        <end position="369"/>
    </location>
</feature>
<dbReference type="RefSeq" id="WP_376837014.1">
    <property type="nucleotide sequence ID" value="NZ_JBHLSW010000015.1"/>
</dbReference>
<protein>
    <submittedName>
        <fullName evidence="3">Tetratricopeptide repeat protein</fullName>
    </submittedName>
</protein>
<dbReference type="Proteomes" id="UP001589906">
    <property type="component" value="Unassembled WGS sequence"/>
</dbReference>
<dbReference type="InterPro" id="IPR011990">
    <property type="entry name" value="TPR-like_helical_dom_sf"/>
</dbReference>
<proteinExistence type="predicted"/>
<keyword evidence="4" id="KW-1185">Reference proteome</keyword>
<dbReference type="EMBL" id="JBHLSW010000015">
    <property type="protein sequence ID" value="MFC0634923.1"/>
    <property type="molecule type" value="Genomic_DNA"/>
</dbReference>
<dbReference type="SUPFAM" id="SSF48452">
    <property type="entry name" value="TPR-like"/>
    <property type="match status" value="1"/>
</dbReference>
<feature type="region of interest" description="Disordered" evidence="1">
    <location>
        <begin position="940"/>
        <end position="966"/>
    </location>
</feature>
<dbReference type="Gene3D" id="1.25.40.10">
    <property type="entry name" value="Tetratricopeptide repeat domain"/>
    <property type="match status" value="1"/>
</dbReference>
<evidence type="ECO:0000256" key="1">
    <source>
        <dbReference type="SAM" id="MobiDB-lite"/>
    </source>
</evidence>
<sequence length="966" mass="101041">MSVQPVSKRALKAAVAATAAGALALTPLTPVLPVLAQEAGEAVLEPVAIRVGRNADFTRVEFAGVVGARARVRREGSDLIVRVGTTAAPDVSRLRVEPSDALNDVQTRAVDGGTEIVLTLKPGADARNGVADGRVWVNLFAPGQAPAPSASEPNALVPVRADASETGLRLTFGFSAPTPAAVFRRGPAVWMVFEGKARLELARGQALGPAGDLRWAAGPDYTVVRLEAPETLQVSASAEGSQWVVSLGQGQTAVGGVGITRDDTGPATLVAQLPGATRPIWLTDPLVGDRFAAVPALGPAKGLDAPRRTRELGLPATAQGLLVEARADGLEVEAQGDLVRITREGGGLKLSPPSSALETAAPDSGAPTRAAHPALVLQRWADVGHAGFLARHRELQNAAAAETAAAAENPRAPIEARMAYARFLVASGLSFEAIGVLNALATAPGMSGEPELRGLRGAARAAIGRLEDAAVDFAAGSLAGDPSAAVWRGYVAANQADWETARREFAAGASVIDDFPPEWRARFASAHALAAIETGDLPAARDLLAYAFAQDIPPAAQLAARLIQAKYFELTGDSARALAVYKAVGRAPLDGIATPAKMAAVRMELAKGEIDPVAAAQRLEALKWRWRGDATELQLIRTLGGIYLSQGRYREALTTLRSAGGRLPDLPEAAALQQDLAQAFRALFLEGAADGLQPVQALALFYDFRDLTPVGAEGDDMVRRLARRLVDVDLLAPAAELLQYQVDERLEGVAKAQVATDLATIYLMNREAEKALQVIWASRTTILPSQLNAERRAVEARALMELGRYDHALEVLGDGRDPAASDVRAEILWKQQKFGEAAALYESRLGDRFREAGPLDAADESRVVRAGVGYSLAGRTDALRRLSANYDGFVQGARNAAALRVALALGGGDISPGDFAAIAARADTFAGWVAEMKASLRARTGAGAQTQTGAGAPAPAPVNQAARAAA</sequence>
<evidence type="ECO:0000313" key="4">
    <source>
        <dbReference type="Proteomes" id="UP001589906"/>
    </source>
</evidence>
<feature type="chain" id="PRO_5045179810" evidence="2">
    <location>
        <begin position="25"/>
        <end position="966"/>
    </location>
</feature>
<evidence type="ECO:0000256" key="2">
    <source>
        <dbReference type="SAM" id="SignalP"/>
    </source>
</evidence>
<accession>A0ABV6R8F5</accession>
<reference evidence="3 4" key="1">
    <citation type="submission" date="2024-09" db="EMBL/GenBank/DDBJ databases">
        <authorList>
            <person name="Sun Q."/>
            <person name="Mori K."/>
        </authorList>
    </citation>
    <scope>NUCLEOTIDE SEQUENCE [LARGE SCALE GENOMIC DNA]</scope>
    <source>
        <strain evidence="3 4">NCAIM B.02621</strain>
    </source>
</reference>
<gene>
    <name evidence="3" type="ORF">ACFFGE_13665</name>
</gene>
<comment type="caution">
    <text evidence="3">The sequence shown here is derived from an EMBL/GenBank/DDBJ whole genome shotgun (WGS) entry which is preliminary data.</text>
</comment>
<evidence type="ECO:0000313" key="3">
    <source>
        <dbReference type="EMBL" id="MFC0634923.1"/>
    </source>
</evidence>
<feature type="signal peptide" evidence="2">
    <location>
        <begin position="1"/>
        <end position="24"/>
    </location>
</feature>
<organism evidence="3 4">
    <name type="scientific">Brevundimonas balnearis</name>
    <dbReference type="NCBI Taxonomy" id="1572858"/>
    <lineage>
        <taxon>Bacteria</taxon>
        <taxon>Pseudomonadati</taxon>
        <taxon>Pseudomonadota</taxon>
        <taxon>Alphaproteobacteria</taxon>
        <taxon>Caulobacterales</taxon>
        <taxon>Caulobacteraceae</taxon>
        <taxon>Brevundimonas</taxon>
    </lineage>
</organism>
<name>A0ABV6R8F5_9CAUL</name>
<keyword evidence="2" id="KW-0732">Signal</keyword>